<dbReference type="InterPro" id="IPR027417">
    <property type="entry name" value="P-loop_NTPase"/>
</dbReference>
<dbReference type="SUPFAM" id="SSF52540">
    <property type="entry name" value="P-loop containing nucleoside triphosphate hydrolases"/>
    <property type="match status" value="1"/>
</dbReference>
<gene>
    <name evidence="4" type="ORF">PMAA_023070</name>
</gene>
<dbReference type="Pfam" id="PF00005">
    <property type="entry name" value="ABC_tran"/>
    <property type="match status" value="1"/>
</dbReference>
<evidence type="ECO:0000313" key="4">
    <source>
        <dbReference type="EMBL" id="EEA27431.1"/>
    </source>
</evidence>
<evidence type="ECO:0000313" key="5">
    <source>
        <dbReference type="Proteomes" id="UP000001294"/>
    </source>
</evidence>
<dbReference type="GO" id="GO:0042626">
    <property type="term" value="F:ATPase-coupled transmembrane transporter activity"/>
    <property type="evidence" value="ECO:0007669"/>
    <property type="project" value="TreeGrafter"/>
</dbReference>
<sequence length="229" mass="25241">MLPIIQTQLLTRLLSGKSTLLSTLLRLLELESGNIELDGVDIKTVKLDLLRQRCFIAVSQDPLLLPNETLRFNLDPDGLVTDGALIDALTETGLWARFFEGNRLLDEEGATIIDISEDSDIHPILHRKLSLSQDLSVGQCQLFALCRALVKSRFLRSAGLKPVILLDEVTSSLDADTEATVYQIVGSEFTKNGHTVIIVAHRLVALETYMESGRDAVALIADGRLHEVI</sequence>
<dbReference type="AlphaFoldDB" id="B6Q5F6"/>
<protein>
    <recommendedName>
        <fullName evidence="3">ABC transporter domain-containing protein</fullName>
    </recommendedName>
</protein>
<proteinExistence type="predicted"/>
<keyword evidence="2" id="KW-0067">ATP-binding</keyword>
<keyword evidence="1" id="KW-0547">Nucleotide-binding</keyword>
<keyword evidence="5" id="KW-1185">Reference proteome</keyword>
<dbReference type="PhylomeDB" id="B6Q5F6"/>
<dbReference type="Gene3D" id="3.40.50.300">
    <property type="entry name" value="P-loop containing nucleotide triphosphate hydrolases"/>
    <property type="match status" value="1"/>
</dbReference>
<evidence type="ECO:0000259" key="3">
    <source>
        <dbReference type="Pfam" id="PF00005"/>
    </source>
</evidence>
<reference evidence="5" key="1">
    <citation type="journal article" date="2015" name="Genome Announc.">
        <title>Genome sequence of the AIDS-associated pathogen Penicillium marneffei (ATCC18224) and its near taxonomic relative Talaromyces stipitatus (ATCC10500).</title>
        <authorList>
            <person name="Nierman W.C."/>
            <person name="Fedorova-Abrams N.D."/>
            <person name="Andrianopoulos A."/>
        </authorList>
    </citation>
    <scope>NUCLEOTIDE SEQUENCE [LARGE SCALE GENOMIC DNA]</scope>
    <source>
        <strain evidence="5">ATCC 18224 / CBS 334.59 / QM 7333</strain>
    </source>
</reference>
<dbReference type="PANTHER" id="PTHR24223:SF345">
    <property type="entry name" value="ABC MULTIDRUG TRANSPORTER (EUROFUNG)"/>
    <property type="match status" value="1"/>
</dbReference>
<accession>B6Q5F6</accession>
<dbReference type="InterPro" id="IPR003439">
    <property type="entry name" value="ABC_transporter-like_ATP-bd"/>
</dbReference>
<evidence type="ECO:0000256" key="1">
    <source>
        <dbReference type="ARBA" id="ARBA00022741"/>
    </source>
</evidence>
<dbReference type="GO" id="GO:0016020">
    <property type="term" value="C:membrane"/>
    <property type="evidence" value="ECO:0007669"/>
    <property type="project" value="TreeGrafter"/>
</dbReference>
<dbReference type="VEuPathDB" id="FungiDB:PMAA_023070"/>
<dbReference type="PANTHER" id="PTHR24223">
    <property type="entry name" value="ATP-BINDING CASSETTE SUB-FAMILY C"/>
    <property type="match status" value="1"/>
</dbReference>
<dbReference type="EMBL" id="DS995899">
    <property type="protein sequence ID" value="EEA27431.1"/>
    <property type="molecule type" value="Genomic_DNA"/>
</dbReference>
<organism evidence="4 5">
    <name type="scientific">Talaromyces marneffei (strain ATCC 18224 / CBS 334.59 / QM 7333)</name>
    <name type="common">Penicillium marneffei</name>
    <dbReference type="NCBI Taxonomy" id="441960"/>
    <lineage>
        <taxon>Eukaryota</taxon>
        <taxon>Fungi</taxon>
        <taxon>Dikarya</taxon>
        <taxon>Ascomycota</taxon>
        <taxon>Pezizomycotina</taxon>
        <taxon>Eurotiomycetes</taxon>
        <taxon>Eurotiomycetidae</taxon>
        <taxon>Eurotiales</taxon>
        <taxon>Trichocomaceae</taxon>
        <taxon>Talaromyces</taxon>
        <taxon>Talaromyces sect. Talaromyces</taxon>
    </lineage>
</organism>
<name>B6Q5F6_TALMQ</name>
<dbReference type="GO" id="GO:0005524">
    <property type="term" value="F:ATP binding"/>
    <property type="evidence" value="ECO:0007669"/>
    <property type="project" value="UniProtKB-KW"/>
</dbReference>
<dbReference type="Proteomes" id="UP000001294">
    <property type="component" value="Unassembled WGS sequence"/>
</dbReference>
<feature type="domain" description="ABC transporter" evidence="3">
    <location>
        <begin position="15"/>
        <end position="170"/>
    </location>
</feature>
<dbReference type="HOGENOM" id="CLU_1210188_0_0_1"/>
<dbReference type="InterPro" id="IPR050173">
    <property type="entry name" value="ABC_transporter_C-like"/>
</dbReference>
<evidence type="ECO:0000256" key="2">
    <source>
        <dbReference type="ARBA" id="ARBA00022840"/>
    </source>
</evidence>
<dbReference type="GO" id="GO:0016887">
    <property type="term" value="F:ATP hydrolysis activity"/>
    <property type="evidence" value="ECO:0007669"/>
    <property type="project" value="InterPro"/>
</dbReference>